<dbReference type="GO" id="GO:0006465">
    <property type="term" value="P:signal peptide processing"/>
    <property type="evidence" value="ECO:0007669"/>
    <property type="project" value="TreeGrafter"/>
</dbReference>
<keyword evidence="3" id="KW-1003">Cell membrane</keyword>
<dbReference type="Pfam" id="PF01478">
    <property type="entry name" value="Peptidase_A24"/>
    <property type="match status" value="1"/>
</dbReference>
<dbReference type="EC" id="3.4.23.43" evidence="9"/>
<dbReference type="EC" id="2.1.1.-" evidence="9"/>
<evidence type="ECO:0000256" key="9">
    <source>
        <dbReference type="RuleBase" id="RU003794"/>
    </source>
</evidence>
<dbReference type="OrthoDB" id="5290419at2"/>
<dbReference type="AlphaFoldDB" id="A0A1C2I775"/>
<dbReference type="InterPro" id="IPR000045">
    <property type="entry name" value="Prepilin_IV_endopep_pep"/>
</dbReference>
<evidence type="ECO:0000313" key="14">
    <source>
        <dbReference type="Proteomes" id="UP000095008"/>
    </source>
</evidence>
<comment type="caution">
    <text evidence="13">The sequence shown here is derived from an EMBL/GenBank/DDBJ whole genome shotgun (WGS) entry which is preliminary data.</text>
</comment>
<evidence type="ECO:0000259" key="11">
    <source>
        <dbReference type="Pfam" id="PF01478"/>
    </source>
</evidence>
<sequence length="266" mass="28994">MTPLFPVAEYVFVGLFGLLIGSFLNVVVHRVPRRESIIRPSSHCPQCGHVLHAWENIPVLSWLLLRGRCHSCGSSISWRYPALELLTAIFSVVVAWQWGFRWSLIPALLFTWALLALTLIDLETQLLPDRITKPGMLLGLLINASAFLGSGLALTTPLNALLGIVLGYGSLWLLATVYLKMTGRHGMGGGDLKLLGLIGAWLGWQAVFLTLFIAAISGGLVAIVFLLGGKGRDYAIPFGPYLALGGWLMLLWPGDIVHAYLHFLGA</sequence>
<feature type="transmembrane region" description="Helical" evidence="10">
    <location>
        <begin position="160"/>
        <end position="179"/>
    </location>
</feature>
<evidence type="ECO:0000313" key="13">
    <source>
        <dbReference type="EMBL" id="OCX71777.1"/>
    </source>
</evidence>
<dbReference type="InterPro" id="IPR050882">
    <property type="entry name" value="Prepilin_peptidase/N-MTase"/>
</dbReference>
<keyword evidence="7 10" id="KW-0472">Membrane</keyword>
<feature type="transmembrane region" description="Helical" evidence="10">
    <location>
        <begin position="104"/>
        <end position="122"/>
    </location>
</feature>
<keyword evidence="9" id="KW-0808">Transferase</keyword>
<comment type="function">
    <text evidence="9">Plays an essential role in type IV pili and type II pseudopili formation by proteolytically removing the leader sequence from substrate proteins and subsequently monomethylating the alpha-amino group of the newly exposed N-terminal phenylalanine.</text>
</comment>
<dbReference type="Gene3D" id="1.20.120.1220">
    <property type="match status" value="1"/>
</dbReference>
<dbReference type="InterPro" id="IPR014032">
    <property type="entry name" value="Peptidase_A24A_bac"/>
</dbReference>
<dbReference type="Proteomes" id="UP000095008">
    <property type="component" value="Unassembled WGS sequence"/>
</dbReference>
<feature type="domain" description="Prepilin peptidase A24 N-terminal" evidence="12">
    <location>
        <begin position="15"/>
        <end position="98"/>
    </location>
</feature>
<comment type="subcellular location">
    <subcellularLocation>
        <location evidence="1">Cell inner membrane</location>
        <topology evidence="1">Multi-pass membrane protein</topology>
    </subcellularLocation>
    <subcellularLocation>
        <location evidence="9">Cell membrane</location>
        <topology evidence="9">Multi-pass membrane protein</topology>
    </subcellularLocation>
</comment>
<dbReference type="RefSeq" id="WP_010640529.1">
    <property type="nucleotide sequence ID" value="NZ_DAIAWO010000011.1"/>
</dbReference>
<evidence type="ECO:0000256" key="6">
    <source>
        <dbReference type="ARBA" id="ARBA00022989"/>
    </source>
</evidence>
<evidence type="ECO:0000256" key="4">
    <source>
        <dbReference type="ARBA" id="ARBA00022519"/>
    </source>
</evidence>
<keyword evidence="9" id="KW-0378">Hydrolase</keyword>
<feature type="transmembrane region" description="Helical" evidence="10">
    <location>
        <begin position="200"/>
        <end position="228"/>
    </location>
</feature>
<feature type="transmembrane region" description="Helical" evidence="10">
    <location>
        <begin position="12"/>
        <end position="31"/>
    </location>
</feature>
<evidence type="ECO:0000256" key="1">
    <source>
        <dbReference type="ARBA" id="ARBA00004429"/>
    </source>
</evidence>
<comment type="catalytic activity">
    <reaction evidence="9">
        <text>Typically cleaves a -Gly-|-Phe- bond to release an N-terminal, basic peptide of 5-8 residues from type IV prepilin, and then N-methylates the new N-terminal amino group, the methyl donor being S-adenosyl-L-methionine.</text>
        <dbReference type="EC" id="3.4.23.43"/>
    </reaction>
</comment>
<dbReference type="Pfam" id="PF06750">
    <property type="entry name" value="A24_N_bact"/>
    <property type="match status" value="1"/>
</dbReference>
<dbReference type="GO" id="GO:0005886">
    <property type="term" value="C:plasma membrane"/>
    <property type="evidence" value="ECO:0007669"/>
    <property type="project" value="UniProtKB-SubCell"/>
</dbReference>
<evidence type="ECO:0000256" key="2">
    <source>
        <dbReference type="ARBA" id="ARBA00005801"/>
    </source>
</evidence>
<accession>A0A1C2I775</accession>
<protein>
    <recommendedName>
        <fullName evidence="9">Prepilin leader peptidase/N-methyltransferase</fullName>
        <ecNumber evidence="9">2.1.1.-</ecNumber>
        <ecNumber evidence="9">3.4.23.43</ecNumber>
    </recommendedName>
</protein>
<organism evidence="13 14">
    <name type="scientific">Acidithiobacillus thiooxidans</name>
    <name type="common">Thiobacillus thiooxidans</name>
    <dbReference type="NCBI Taxonomy" id="930"/>
    <lineage>
        <taxon>Bacteria</taxon>
        <taxon>Pseudomonadati</taxon>
        <taxon>Pseudomonadota</taxon>
        <taxon>Acidithiobacillia</taxon>
        <taxon>Acidithiobacillales</taxon>
        <taxon>Acidithiobacillaceae</taxon>
        <taxon>Acidithiobacillus</taxon>
    </lineage>
</organism>
<comment type="similarity">
    <text evidence="2 8">Belongs to the peptidase A24 family.</text>
</comment>
<feature type="transmembrane region" description="Helical" evidence="10">
    <location>
        <begin position="234"/>
        <end position="252"/>
    </location>
</feature>
<feature type="domain" description="Prepilin type IV endopeptidase peptidase" evidence="11">
    <location>
        <begin position="108"/>
        <end position="223"/>
    </location>
</feature>
<dbReference type="GO" id="GO:0004190">
    <property type="term" value="F:aspartic-type endopeptidase activity"/>
    <property type="evidence" value="ECO:0007669"/>
    <property type="project" value="UniProtKB-EC"/>
</dbReference>
<keyword evidence="6 10" id="KW-1133">Transmembrane helix</keyword>
<gene>
    <name evidence="13" type="ORF">A6M23_11145</name>
</gene>
<dbReference type="GO" id="GO:0008168">
    <property type="term" value="F:methyltransferase activity"/>
    <property type="evidence" value="ECO:0007669"/>
    <property type="project" value="UniProtKB-KW"/>
</dbReference>
<keyword evidence="5 9" id="KW-0812">Transmembrane</keyword>
<dbReference type="PANTHER" id="PTHR30487:SF0">
    <property type="entry name" value="PREPILIN LEADER PEPTIDASE_N-METHYLTRANSFERASE-RELATED"/>
    <property type="match status" value="1"/>
</dbReference>
<evidence type="ECO:0000256" key="10">
    <source>
        <dbReference type="SAM" id="Phobius"/>
    </source>
</evidence>
<dbReference type="InterPro" id="IPR010627">
    <property type="entry name" value="Prepilin_pept_A24_N"/>
</dbReference>
<dbReference type="GO" id="GO:0032259">
    <property type="term" value="P:methylation"/>
    <property type="evidence" value="ECO:0007669"/>
    <property type="project" value="UniProtKB-KW"/>
</dbReference>
<dbReference type="PANTHER" id="PTHR30487">
    <property type="entry name" value="TYPE 4 PREPILIN-LIKE PROTEINS LEADER PEPTIDE-PROCESSING ENZYME"/>
    <property type="match status" value="1"/>
</dbReference>
<evidence type="ECO:0000256" key="8">
    <source>
        <dbReference type="RuleBase" id="RU003793"/>
    </source>
</evidence>
<dbReference type="PRINTS" id="PR00864">
    <property type="entry name" value="PREPILNPTASE"/>
</dbReference>
<keyword evidence="9" id="KW-0489">Methyltransferase</keyword>
<keyword evidence="14" id="KW-1185">Reference proteome</keyword>
<name>A0A1C2I775_ACITH</name>
<keyword evidence="9" id="KW-0645">Protease</keyword>
<reference evidence="13" key="1">
    <citation type="journal article" date="2016" name="Int. J. Mol. Sci.">
        <title>Comparative genomics of the extreme acidophile Acidithiobacillus thiooxidans reveals intraspecific divergence and niche adaptation.</title>
        <authorList>
            <person name="Zhang X."/>
            <person name="Feng X."/>
            <person name="Tao J."/>
            <person name="Ma L."/>
            <person name="Xiao Y."/>
            <person name="Liang Y."/>
            <person name="Liu X."/>
            <person name="Yin H."/>
        </authorList>
    </citation>
    <scope>NUCLEOTIDE SEQUENCE [LARGE SCALE GENOMIC DNA]</scope>
    <source>
        <strain evidence="13">DXS-W</strain>
    </source>
</reference>
<evidence type="ECO:0000256" key="5">
    <source>
        <dbReference type="ARBA" id="ARBA00022692"/>
    </source>
</evidence>
<feature type="transmembrane region" description="Helical" evidence="10">
    <location>
        <begin position="134"/>
        <end position="154"/>
    </location>
</feature>
<keyword evidence="4" id="KW-0997">Cell inner membrane</keyword>
<proteinExistence type="inferred from homology"/>
<evidence type="ECO:0000256" key="7">
    <source>
        <dbReference type="ARBA" id="ARBA00023136"/>
    </source>
</evidence>
<evidence type="ECO:0000256" key="3">
    <source>
        <dbReference type="ARBA" id="ARBA00022475"/>
    </source>
</evidence>
<dbReference type="EMBL" id="LWRY01000125">
    <property type="protein sequence ID" value="OCX71777.1"/>
    <property type="molecule type" value="Genomic_DNA"/>
</dbReference>
<evidence type="ECO:0000259" key="12">
    <source>
        <dbReference type="Pfam" id="PF06750"/>
    </source>
</evidence>
<keyword evidence="9" id="KW-0511">Multifunctional enzyme</keyword>